<reference evidence="2 4" key="1">
    <citation type="submission" date="2015-03" db="EMBL/GenBank/DDBJ databases">
        <title>Genomic characterization of Dehalococcoides mccartyi strain 11a5, an unusal plasmid-containing chloroethene dechlorinator.</title>
        <authorList>
            <person name="Zhao S."/>
            <person name="Ding C."/>
            <person name="He J."/>
        </authorList>
    </citation>
    <scope>NUCLEOTIDE SEQUENCE [LARGE SCALE GENOMIC DNA]</scope>
    <source>
        <strain evidence="2 4">11a5</strain>
    </source>
</reference>
<protein>
    <submittedName>
        <fullName evidence="2">Uncharacterized protein</fullName>
    </submittedName>
</protein>
<evidence type="ECO:0000313" key="3">
    <source>
        <dbReference type="EMBL" id="PKH46842.1"/>
    </source>
</evidence>
<dbReference type="EMBL" id="CP011127">
    <property type="protein sequence ID" value="AMU86355.1"/>
    <property type="molecule type" value="Genomic_DNA"/>
</dbReference>
<proteinExistence type="predicted"/>
<name>A0A142VAU0_9CHLR</name>
<dbReference type="RefSeq" id="WP_011309101.1">
    <property type="nucleotide sequence ID" value="NZ_AP024514.1"/>
</dbReference>
<keyword evidence="1" id="KW-0472">Membrane</keyword>
<sequence>MYWPPMLLWVGIPFGKHGRSFPLILPLFLVYPIVLALMIVLAPFMLLAILLTWASGRGRFLLLIGPYFYRVWCALRGINADIQDKNTHIKIQFI</sequence>
<evidence type="ECO:0000313" key="5">
    <source>
        <dbReference type="Proteomes" id="UP000233649"/>
    </source>
</evidence>
<evidence type="ECO:0000256" key="1">
    <source>
        <dbReference type="SAM" id="Phobius"/>
    </source>
</evidence>
<organism evidence="2 4">
    <name type="scientific">Dehalococcoides mccartyi</name>
    <dbReference type="NCBI Taxonomy" id="61435"/>
    <lineage>
        <taxon>Bacteria</taxon>
        <taxon>Bacillati</taxon>
        <taxon>Chloroflexota</taxon>
        <taxon>Dehalococcoidia</taxon>
        <taxon>Dehalococcoidales</taxon>
        <taxon>Dehalococcoidaceae</taxon>
        <taxon>Dehalococcoides</taxon>
    </lineage>
</organism>
<feature type="transmembrane region" description="Helical" evidence="1">
    <location>
        <begin position="20"/>
        <end position="53"/>
    </location>
</feature>
<dbReference type="PATRIC" id="fig|61435.13.peg.557"/>
<evidence type="ECO:0000313" key="4">
    <source>
        <dbReference type="Proteomes" id="UP000076394"/>
    </source>
</evidence>
<keyword evidence="1" id="KW-0812">Transmembrane</keyword>
<reference evidence="3 5" key="2">
    <citation type="journal article" date="2017" name="FEMS Microbiol. Ecol.">
        <title>Reconstructed genomes of novel Dehalococcoides mccartyi strains from 1,2,3,4-tetrachlorodibenzo-p-dioxin-dechlorinating enrichment cultures reveal divergent reductive dehalogenase gene profiles.</title>
        <authorList>
            <person name="Dam H.T."/>
            <person name="Vollmers J."/>
            <person name="Kaster A.K."/>
            <person name="Haggblom M.M."/>
        </authorList>
    </citation>
    <scope>NUCLEOTIDE SEQUENCE [LARGE SCALE GENOMIC DNA]</scope>
    <source>
        <strain evidence="3 5">H1-3-2.001</strain>
    </source>
</reference>
<dbReference type="Proteomes" id="UP000076394">
    <property type="component" value="Chromosome"/>
</dbReference>
<gene>
    <name evidence="3" type="ORF">CVH13_00891</name>
    <name evidence="2" type="ORF">Dm11a5_0529</name>
</gene>
<keyword evidence="1" id="KW-1133">Transmembrane helix</keyword>
<dbReference type="Proteomes" id="UP000233649">
    <property type="component" value="Unassembled WGS sequence"/>
</dbReference>
<dbReference type="AlphaFoldDB" id="A0A142VAU0"/>
<evidence type="ECO:0000313" key="2">
    <source>
        <dbReference type="EMBL" id="AMU86355.1"/>
    </source>
</evidence>
<dbReference type="EMBL" id="PHFD01000168">
    <property type="protein sequence ID" value="PKH46842.1"/>
    <property type="molecule type" value="Genomic_DNA"/>
</dbReference>
<dbReference type="OrthoDB" id="165863at2"/>
<accession>A0A142VAU0</accession>